<protein>
    <submittedName>
        <fullName evidence="4">Galactoside O-acetyltransferase</fullName>
    </submittedName>
</protein>
<dbReference type="InterPro" id="IPR018357">
    <property type="entry name" value="Hexapep_transf_CS"/>
</dbReference>
<name>A0ABD6TEH3_9BACI</name>
<evidence type="ECO:0000313" key="4">
    <source>
        <dbReference type="EMBL" id="PHE97567.1"/>
    </source>
</evidence>
<keyword evidence="3" id="KW-0012">Acyltransferase</keyword>
<evidence type="ECO:0000256" key="1">
    <source>
        <dbReference type="ARBA" id="ARBA00022679"/>
    </source>
</evidence>
<keyword evidence="2" id="KW-0677">Repeat</keyword>
<reference evidence="4 5" key="1">
    <citation type="submission" date="2017-09" db="EMBL/GenBank/DDBJ databases">
        <title>Large-scale bioinformatics analysis of Bacillus genomes uncovers conserved roles of natural products in bacterial physiology.</title>
        <authorList>
            <consortium name="Agbiome Team Llc"/>
            <person name="Bleich R.M."/>
            <person name="Grubbs K.J."/>
            <person name="Santa Maria K.C."/>
            <person name="Allen S.E."/>
            <person name="Farag S."/>
            <person name="Shank E.A."/>
            <person name="Bowers A."/>
        </authorList>
    </citation>
    <scope>NUCLEOTIDE SEQUENCE [LARGE SCALE GENOMIC DNA]</scope>
    <source>
        <strain evidence="4 5">AFS037265</strain>
    </source>
</reference>
<dbReference type="RefSeq" id="WP_033795999.1">
    <property type="nucleotide sequence ID" value="NZ_CM000744.1"/>
</dbReference>
<dbReference type="GO" id="GO:0016746">
    <property type="term" value="F:acyltransferase activity"/>
    <property type="evidence" value="ECO:0007669"/>
    <property type="project" value="UniProtKB-KW"/>
</dbReference>
<evidence type="ECO:0000256" key="3">
    <source>
        <dbReference type="ARBA" id="ARBA00023315"/>
    </source>
</evidence>
<organism evidence="4 5">
    <name type="scientific">Bacillus pseudomycoides</name>
    <dbReference type="NCBI Taxonomy" id="64104"/>
    <lineage>
        <taxon>Bacteria</taxon>
        <taxon>Bacillati</taxon>
        <taxon>Bacillota</taxon>
        <taxon>Bacilli</taxon>
        <taxon>Bacillales</taxon>
        <taxon>Bacillaceae</taxon>
        <taxon>Bacillus</taxon>
        <taxon>Bacillus cereus group</taxon>
    </lineage>
</organism>
<evidence type="ECO:0000256" key="2">
    <source>
        <dbReference type="ARBA" id="ARBA00022737"/>
    </source>
</evidence>
<accession>A0ABD6TEH3</accession>
<dbReference type="EMBL" id="NUTL01000046">
    <property type="protein sequence ID" value="PHE97567.1"/>
    <property type="molecule type" value="Genomic_DNA"/>
</dbReference>
<keyword evidence="1" id="KW-0808">Transferase</keyword>
<dbReference type="PROSITE" id="PS00101">
    <property type="entry name" value="HEXAPEP_TRANSFERASES"/>
    <property type="match status" value="1"/>
</dbReference>
<dbReference type="PANTHER" id="PTHR43300">
    <property type="entry name" value="ACETYLTRANSFERASE"/>
    <property type="match status" value="1"/>
</dbReference>
<sequence length="188" mass="20518">MNSFYSQEELREIGFLSVGENVSISKKTSIYNPGAISIGNNVRIDDFCILSGKIIIGSYLHIAAYTALYGGEAGIEIHDFANISSKTTVYAAIDDFSGKTLMGPTVPQQYKNVKAGKVILEKHAIIGAHSIIFPNVVIGEGAAVGAMSMVKENLDDWYIYAGVPVRKIKARKKKILELEIDFLKDINS</sequence>
<comment type="caution">
    <text evidence="4">The sequence shown here is derived from an EMBL/GenBank/DDBJ whole genome shotgun (WGS) entry which is preliminary data.</text>
</comment>
<dbReference type="PANTHER" id="PTHR43300:SF12">
    <property type="entry name" value="CHLORAMPHENICOL ACETYLTRANSFERASE"/>
    <property type="match status" value="1"/>
</dbReference>
<dbReference type="AlphaFoldDB" id="A0ABD6TEH3"/>
<dbReference type="CDD" id="cd04647">
    <property type="entry name" value="LbH_MAT_like"/>
    <property type="match status" value="1"/>
</dbReference>
<gene>
    <name evidence="4" type="ORF">COF81_11675</name>
</gene>
<dbReference type="InterPro" id="IPR011004">
    <property type="entry name" value="Trimer_LpxA-like_sf"/>
</dbReference>
<dbReference type="Gene3D" id="2.160.10.10">
    <property type="entry name" value="Hexapeptide repeat proteins"/>
    <property type="match status" value="1"/>
</dbReference>
<dbReference type="Proteomes" id="UP000221918">
    <property type="component" value="Unassembled WGS sequence"/>
</dbReference>
<evidence type="ECO:0000313" key="5">
    <source>
        <dbReference type="Proteomes" id="UP000221918"/>
    </source>
</evidence>
<dbReference type="InterPro" id="IPR050179">
    <property type="entry name" value="Trans_hexapeptide_repeat"/>
</dbReference>
<proteinExistence type="predicted"/>
<dbReference type="SUPFAM" id="SSF51161">
    <property type="entry name" value="Trimeric LpxA-like enzymes"/>
    <property type="match status" value="1"/>
</dbReference>